<keyword evidence="3" id="KW-1185">Reference proteome</keyword>
<reference evidence="3" key="1">
    <citation type="submission" date="2012-12" db="EMBL/GenBank/DDBJ databases">
        <authorList>
            <person name="Hellsten U."/>
            <person name="Grimwood J."/>
            <person name="Chapman J.A."/>
            <person name="Shapiro H."/>
            <person name="Aerts A."/>
            <person name="Otillar R.P."/>
            <person name="Terry A.Y."/>
            <person name="Boore J.L."/>
            <person name="Simakov O."/>
            <person name="Marletaz F."/>
            <person name="Cho S.-J."/>
            <person name="Edsinger-Gonzales E."/>
            <person name="Havlak P."/>
            <person name="Kuo D.-H."/>
            <person name="Larsson T."/>
            <person name="Lv J."/>
            <person name="Arendt D."/>
            <person name="Savage R."/>
            <person name="Osoegawa K."/>
            <person name="de Jong P."/>
            <person name="Lindberg D.R."/>
            <person name="Seaver E.C."/>
            <person name="Weisblat D.A."/>
            <person name="Putnam N.H."/>
            <person name="Grigoriev I.V."/>
            <person name="Rokhsar D.S."/>
        </authorList>
    </citation>
    <scope>NUCLEOTIDE SEQUENCE</scope>
    <source>
        <strain evidence="3">I ESC-2004</strain>
    </source>
</reference>
<dbReference type="EMBL" id="KB293360">
    <property type="protein sequence ID" value="ELU16085.1"/>
    <property type="molecule type" value="Genomic_DNA"/>
</dbReference>
<accession>R7VJP4</accession>
<gene>
    <name evidence="1" type="ORF">CAPTEDRAFT_228841</name>
</gene>
<dbReference type="AlphaFoldDB" id="R7VJP4"/>
<dbReference type="HOGENOM" id="CLU_1058613_0_0_1"/>
<proteinExistence type="predicted"/>
<reference evidence="1 3" key="2">
    <citation type="journal article" date="2013" name="Nature">
        <title>Insights into bilaterian evolution from three spiralian genomes.</title>
        <authorList>
            <person name="Simakov O."/>
            <person name="Marletaz F."/>
            <person name="Cho S.J."/>
            <person name="Edsinger-Gonzales E."/>
            <person name="Havlak P."/>
            <person name="Hellsten U."/>
            <person name="Kuo D.H."/>
            <person name="Larsson T."/>
            <person name="Lv J."/>
            <person name="Arendt D."/>
            <person name="Savage R."/>
            <person name="Osoegawa K."/>
            <person name="de Jong P."/>
            <person name="Grimwood J."/>
            <person name="Chapman J.A."/>
            <person name="Shapiro H."/>
            <person name="Aerts A."/>
            <person name="Otillar R.P."/>
            <person name="Terry A.Y."/>
            <person name="Boore J.L."/>
            <person name="Grigoriev I.V."/>
            <person name="Lindberg D.R."/>
            <person name="Seaver E.C."/>
            <person name="Weisblat D.A."/>
            <person name="Putnam N.H."/>
            <person name="Rokhsar D.S."/>
        </authorList>
    </citation>
    <scope>NUCLEOTIDE SEQUENCE</scope>
    <source>
        <strain evidence="1 3">I ESC-2004</strain>
    </source>
</reference>
<dbReference type="Proteomes" id="UP000014760">
    <property type="component" value="Unassembled WGS sequence"/>
</dbReference>
<evidence type="ECO:0000313" key="1">
    <source>
        <dbReference type="EMBL" id="ELU16085.1"/>
    </source>
</evidence>
<sequence>MYEKIKSHLQFLSVDSLYITSSSNGSLSPATSLQSIGQTQSSISGLNAENAAKTLDATLDGISPKSILFQTIHIIGCIHRWLCINRMRGNLWASINWLCDNLYNCINWMRGNLSASINWLCDNLYNCINWMCGNLWASINWICDNCRNPSMESVCVIGHSYVTRLKRFAAAKEQNFGLAGVAVHFIGRGGAQLKDPPRLLEEAMSKKPDMIIIQIGGNDFGGGPSGDHLHVAQQMCDVARALHSPCVLCLAPVSAHSEGRGDV</sequence>
<dbReference type="InterPro" id="IPR036514">
    <property type="entry name" value="SGNH_hydro_sf"/>
</dbReference>
<reference evidence="2" key="3">
    <citation type="submission" date="2015-06" db="UniProtKB">
        <authorList>
            <consortium name="EnsemblMetazoa"/>
        </authorList>
    </citation>
    <scope>IDENTIFICATION</scope>
</reference>
<dbReference type="SUPFAM" id="SSF52266">
    <property type="entry name" value="SGNH hydrolase"/>
    <property type="match status" value="1"/>
</dbReference>
<organism evidence="1">
    <name type="scientific">Capitella teleta</name>
    <name type="common">Polychaete worm</name>
    <dbReference type="NCBI Taxonomy" id="283909"/>
    <lineage>
        <taxon>Eukaryota</taxon>
        <taxon>Metazoa</taxon>
        <taxon>Spiralia</taxon>
        <taxon>Lophotrochozoa</taxon>
        <taxon>Annelida</taxon>
        <taxon>Polychaeta</taxon>
        <taxon>Sedentaria</taxon>
        <taxon>Scolecida</taxon>
        <taxon>Capitellidae</taxon>
        <taxon>Capitella</taxon>
    </lineage>
</organism>
<dbReference type="EnsemblMetazoa" id="CapteT228841">
    <property type="protein sequence ID" value="CapteP228841"/>
    <property type="gene ID" value="CapteG228841"/>
</dbReference>
<dbReference type="Gene3D" id="3.40.50.1110">
    <property type="entry name" value="SGNH hydrolase"/>
    <property type="match status" value="1"/>
</dbReference>
<evidence type="ECO:0000313" key="2">
    <source>
        <dbReference type="EnsemblMetazoa" id="CapteP228841"/>
    </source>
</evidence>
<dbReference type="EMBL" id="AMQN01017656">
    <property type="status" value="NOT_ANNOTATED_CDS"/>
    <property type="molecule type" value="Genomic_DNA"/>
</dbReference>
<name>R7VJP4_CAPTE</name>
<protein>
    <submittedName>
        <fullName evidence="1 2">Uncharacterized protein</fullName>
    </submittedName>
</protein>
<evidence type="ECO:0000313" key="3">
    <source>
        <dbReference type="Proteomes" id="UP000014760"/>
    </source>
</evidence>